<evidence type="ECO:0000313" key="9">
    <source>
        <dbReference type="EMBL" id="KAG8524306.1"/>
    </source>
</evidence>
<feature type="domain" description="G-protein coupled receptors family 2 profile 2" evidence="8">
    <location>
        <begin position="234"/>
        <end position="493"/>
    </location>
</feature>
<dbReference type="InterPro" id="IPR000203">
    <property type="entry name" value="GPS"/>
</dbReference>
<keyword evidence="4 6" id="KW-0472">Membrane</keyword>
<feature type="transmembrane region" description="Helical" evidence="6">
    <location>
        <begin position="397"/>
        <end position="420"/>
    </location>
</feature>
<feature type="transmembrane region" description="Helical" evidence="6">
    <location>
        <begin position="441"/>
        <end position="465"/>
    </location>
</feature>
<keyword evidence="3 6" id="KW-1133">Transmembrane helix</keyword>
<dbReference type="InterPro" id="IPR000832">
    <property type="entry name" value="GPCR_2_secretin-like"/>
</dbReference>
<dbReference type="GO" id="GO:0007166">
    <property type="term" value="P:cell surface receptor signaling pathway"/>
    <property type="evidence" value="ECO:0007669"/>
    <property type="project" value="InterPro"/>
</dbReference>
<dbReference type="GO" id="GO:0007189">
    <property type="term" value="P:adenylate cyclase-activating G protein-coupled receptor signaling pathway"/>
    <property type="evidence" value="ECO:0007669"/>
    <property type="project" value="TreeGrafter"/>
</dbReference>
<dbReference type="Pfam" id="PF00002">
    <property type="entry name" value="7tm_2"/>
    <property type="match status" value="1"/>
</dbReference>
<dbReference type="FunFam" id="1.20.1070.10:FF:000249">
    <property type="entry name" value="Adhesion G protein-coupled receptor G5"/>
    <property type="match status" value="1"/>
</dbReference>
<dbReference type="GO" id="GO:0005886">
    <property type="term" value="C:plasma membrane"/>
    <property type="evidence" value="ECO:0007669"/>
    <property type="project" value="TreeGrafter"/>
</dbReference>
<evidence type="ECO:0000256" key="1">
    <source>
        <dbReference type="ARBA" id="ARBA00004141"/>
    </source>
</evidence>
<feature type="transmembrane region" description="Helical" evidence="6">
    <location>
        <begin position="302"/>
        <end position="328"/>
    </location>
</feature>
<dbReference type="AlphaFoldDB" id="A0A8J6AMX1"/>
<dbReference type="Proteomes" id="UP000700334">
    <property type="component" value="Unassembled WGS sequence"/>
</dbReference>
<dbReference type="PANTHER" id="PTHR12011">
    <property type="entry name" value="ADHESION G-PROTEIN COUPLED RECEPTOR"/>
    <property type="match status" value="1"/>
</dbReference>
<feature type="domain" description="GAIN-B" evidence="7">
    <location>
        <begin position="50"/>
        <end position="223"/>
    </location>
</feature>
<dbReference type="PROSITE" id="PS50221">
    <property type="entry name" value="GAIN_B"/>
    <property type="match status" value="1"/>
</dbReference>
<comment type="caution">
    <text evidence="9">The sequence shown here is derived from an EMBL/GenBank/DDBJ whole genome shotgun (WGS) entry which is preliminary data.</text>
</comment>
<dbReference type="OrthoDB" id="283575at2759"/>
<name>A0A8J6AMX1_GALPY</name>
<dbReference type="Gene3D" id="1.20.1070.10">
    <property type="entry name" value="Rhodopsin 7-helix transmembrane proteins"/>
    <property type="match status" value="1"/>
</dbReference>
<accession>A0A8J6AMX1</accession>
<dbReference type="PRINTS" id="PR00249">
    <property type="entry name" value="GPCRSECRETIN"/>
</dbReference>
<feature type="transmembrane region" description="Helical" evidence="6">
    <location>
        <begin position="340"/>
        <end position="362"/>
    </location>
</feature>
<feature type="transmembrane region" description="Helical" evidence="6">
    <location>
        <begin position="269"/>
        <end position="290"/>
    </location>
</feature>
<evidence type="ECO:0000256" key="4">
    <source>
        <dbReference type="ARBA" id="ARBA00023136"/>
    </source>
</evidence>
<organism evidence="9 10">
    <name type="scientific">Galemys pyrenaicus</name>
    <name type="common">Iberian desman</name>
    <name type="synonym">Pyrenean desman</name>
    <dbReference type="NCBI Taxonomy" id="202257"/>
    <lineage>
        <taxon>Eukaryota</taxon>
        <taxon>Metazoa</taxon>
        <taxon>Chordata</taxon>
        <taxon>Craniata</taxon>
        <taxon>Vertebrata</taxon>
        <taxon>Euteleostomi</taxon>
        <taxon>Mammalia</taxon>
        <taxon>Eutheria</taxon>
        <taxon>Laurasiatheria</taxon>
        <taxon>Eulipotyphla</taxon>
        <taxon>Talpidae</taxon>
        <taxon>Galemys</taxon>
    </lineage>
</organism>
<evidence type="ECO:0000259" key="8">
    <source>
        <dbReference type="PROSITE" id="PS50261"/>
    </source>
</evidence>
<dbReference type="PROSITE" id="PS50261">
    <property type="entry name" value="G_PROTEIN_RECEP_F2_4"/>
    <property type="match status" value="1"/>
</dbReference>
<dbReference type="PANTHER" id="PTHR12011:SF326">
    <property type="entry name" value="ADHESION G-PROTEIN COUPLED RECEPTOR G5"/>
    <property type="match status" value="1"/>
</dbReference>
<protein>
    <submittedName>
        <fullName evidence="9">Adhesion G-protein coupled receptor G5</fullName>
    </submittedName>
</protein>
<dbReference type="Pfam" id="PF01825">
    <property type="entry name" value="GPS"/>
    <property type="match status" value="1"/>
</dbReference>
<feature type="transmembrane region" description="Helical" evidence="6">
    <location>
        <begin position="471"/>
        <end position="491"/>
    </location>
</feature>
<proteinExistence type="predicted"/>
<evidence type="ECO:0000256" key="3">
    <source>
        <dbReference type="ARBA" id="ARBA00022989"/>
    </source>
</evidence>
<dbReference type="InterPro" id="IPR017981">
    <property type="entry name" value="GPCR_2-like_7TM"/>
</dbReference>
<keyword evidence="9" id="KW-0675">Receptor</keyword>
<dbReference type="InterPro" id="IPR046338">
    <property type="entry name" value="GAIN_dom_sf"/>
</dbReference>
<gene>
    <name evidence="9" type="ORF">J0S82_006717</name>
</gene>
<reference evidence="9" key="1">
    <citation type="journal article" date="2021" name="Evol. Appl.">
        <title>The genome of the Pyrenean desman and the effects of bottlenecks and inbreeding on the genomic landscape of an endangered species.</title>
        <authorList>
            <person name="Escoda L."/>
            <person name="Castresana J."/>
        </authorList>
    </citation>
    <scope>NUCLEOTIDE SEQUENCE</scope>
    <source>
        <strain evidence="9">IBE-C5619</strain>
    </source>
</reference>
<sequence length="518" mass="57911">MRRMEQKALRRRLLPPDNELIRGLEDSLLNISLNASSLSVKTNYIHSLAFNLNCTFAGLSLNSATQEEAYQAQARHAMQFPAVLTRGACKNRARDLRLICIYFSNSYFFKSDVDTPLLNNYVLGAQLGREHVENLSEPINISFWHNHSLVPLGAPLFPSHLCSSVAKDYIPTCVFWKKGASQNYWGGWSPEGCRTEQPSSSQVLCRCNHLTYFAVLMQLSPVSTKLPEKLLNTLTSISIVGCSVSIVASLLTIVLHFHDRKQNNATTRIHINLHVSVLLLNVAFLLSPVLASPSVPSAACTALAAILHWALLSCFTWMVIEGFNLYILLGRVYNVYFRRYVLKLCVVGWGAPTFLVLLVLAIKSSVYGPYTIPISDSQGNSTGLQNQSMCWVRSPTVHAVLVMGYGGLTCLLNLVVLVWVQRLLCRLRAREKVLGTRACQDTVTVLGLTVLLGTTWALGFFSFGVFLLPQLFLFTIFNSLHGFFLFLWFCYQKCHSETEAKSEMETFSSSRQRSSLIS</sequence>
<dbReference type="EMBL" id="JAGFMF010011389">
    <property type="protein sequence ID" value="KAG8524306.1"/>
    <property type="molecule type" value="Genomic_DNA"/>
</dbReference>
<keyword evidence="10" id="KW-1185">Reference proteome</keyword>
<dbReference type="GO" id="GO:0004930">
    <property type="term" value="F:G protein-coupled receptor activity"/>
    <property type="evidence" value="ECO:0007669"/>
    <property type="project" value="InterPro"/>
</dbReference>
<evidence type="ECO:0000313" key="10">
    <source>
        <dbReference type="Proteomes" id="UP000700334"/>
    </source>
</evidence>
<evidence type="ECO:0000256" key="5">
    <source>
        <dbReference type="ARBA" id="ARBA00023157"/>
    </source>
</evidence>
<evidence type="ECO:0000259" key="7">
    <source>
        <dbReference type="PROSITE" id="PS50221"/>
    </source>
</evidence>
<evidence type="ECO:0000256" key="2">
    <source>
        <dbReference type="ARBA" id="ARBA00022692"/>
    </source>
</evidence>
<keyword evidence="2 6" id="KW-0812">Transmembrane</keyword>
<keyword evidence="5" id="KW-1015">Disulfide bond</keyword>
<evidence type="ECO:0000256" key="6">
    <source>
        <dbReference type="SAM" id="Phobius"/>
    </source>
</evidence>
<dbReference type="Gene3D" id="2.60.220.50">
    <property type="match status" value="1"/>
</dbReference>
<dbReference type="InterPro" id="IPR057244">
    <property type="entry name" value="GAIN_B"/>
</dbReference>
<dbReference type="SMART" id="SM00303">
    <property type="entry name" value="GPS"/>
    <property type="match status" value="1"/>
</dbReference>
<feature type="transmembrane region" description="Helical" evidence="6">
    <location>
        <begin position="234"/>
        <end position="257"/>
    </location>
</feature>
<comment type="subcellular location">
    <subcellularLocation>
        <location evidence="1">Membrane</location>
        <topology evidence="1">Multi-pass membrane protein</topology>
    </subcellularLocation>
</comment>